<evidence type="ECO:0000256" key="2">
    <source>
        <dbReference type="SAM" id="Phobius"/>
    </source>
</evidence>
<keyword evidence="2" id="KW-0812">Transmembrane</keyword>
<proteinExistence type="predicted"/>
<evidence type="ECO:0000313" key="3">
    <source>
        <dbReference type="EMBL" id="MFD1056651.1"/>
    </source>
</evidence>
<name>A0ABW3N1C8_9MICO</name>
<organism evidence="3 4">
    <name type="scientific">Terrabacter terrigena</name>
    <dbReference type="NCBI Taxonomy" id="574718"/>
    <lineage>
        <taxon>Bacteria</taxon>
        <taxon>Bacillati</taxon>
        <taxon>Actinomycetota</taxon>
        <taxon>Actinomycetes</taxon>
        <taxon>Micrococcales</taxon>
        <taxon>Intrasporangiaceae</taxon>
        <taxon>Terrabacter</taxon>
    </lineage>
</organism>
<gene>
    <name evidence="3" type="ORF">ACFQ2V_20285</name>
</gene>
<comment type="caution">
    <text evidence="3">The sequence shown here is derived from an EMBL/GenBank/DDBJ whole genome shotgun (WGS) entry which is preliminary data.</text>
</comment>
<evidence type="ECO:0000313" key="4">
    <source>
        <dbReference type="Proteomes" id="UP001597046"/>
    </source>
</evidence>
<keyword evidence="4" id="KW-1185">Reference proteome</keyword>
<dbReference type="EMBL" id="JBHTKH010000022">
    <property type="protein sequence ID" value="MFD1056651.1"/>
    <property type="molecule type" value="Genomic_DNA"/>
</dbReference>
<protein>
    <submittedName>
        <fullName evidence="3">Uncharacterized protein</fullName>
    </submittedName>
</protein>
<accession>A0ABW3N1C8</accession>
<feature type="transmembrane region" description="Helical" evidence="2">
    <location>
        <begin position="57"/>
        <end position="77"/>
    </location>
</feature>
<sequence length="78" mass="8309">MIALTLAAPLVSLALMLFMQWLEKHTLTGQEHDASPAKGGELSRNQPANSARDESQFGSSMALMVLATVTLVSVVLVL</sequence>
<dbReference type="Proteomes" id="UP001597046">
    <property type="component" value="Unassembled WGS sequence"/>
</dbReference>
<reference evidence="4" key="1">
    <citation type="journal article" date="2019" name="Int. J. Syst. Evol. Microbiol.">
        <title>The Global Catalogue of Microorganisms (GCM) 10K type strain sequencing project: providing services to taxonomists for standard genome sequencing and annotation.</title>
        <authorList>
            <consortium name="The Broad Institute Genomics Platform"/>
            <consortium name="The Broad Institute Genome Sequencing Center for Infectious Disease"/>
            <person name="Wu L."/>
            <person name="Ma J."/>
        </authorList>
    </citation>
    <scope>NUCLEOTIDE SEQUENCE [LARGE SCALE GENOMIC DNA]</scope>
    <source>
        <strain evidence="4">CCUG 57508</strain>
    </source>
</reference>
<keyword evidence="2" id="KW-1133">Transmembrane helix</keyword>
<feature type="region of interest" description="Disordered" evidence="1">
    <location>
        <begin position="29"/>
        <end position="54"/>
    </location>
</feature>
<evidence type="ECO:0000256" key="1">
    <source>
        <dbReference type="SAM" id="MobiDB-lite"/>
    </source>
</evidence>
<dbReference type="RefSeq" id="WP_386054758.1">
    <property type="nucleotide sequence ID" value="NZ_JBHTKH010000022.1"/>
</dbReference>
<keyword evidence="2" id="KW-0472">Membrane</keyword>